<keyword evidence="1" id="KW-0479">Metal-binding</keyword>
<evidence type="ECO:0000259" key="3">
    <source>
        <dbReference type="PROSITE" id="PS50158"/>
    </source>
</evidence>
<dbReference type="SUPFAM" id="SSF57756">
    <property type="entry name" value="Retrovirus zinc finger-like domains"/>
    <property type="match status" value="1"/>
</dbReference>
<feature type="compositionally biased region" description="Basic residues" evidence="2">
    <location>
        <begin position="294"/>
        <end position="304"/>
    </location>
</feature>
<keyword evidence="5" id="KW-1185">Reference proteome</keyword>
<comment type="caution">
    <text evidence="4">The sequence shown here is derived from an EMBL/GenBank/DDBJ whole genome shotgun (WGS) entry which is preliminary data.</text>
</comment>
<dbReference type="InterPro" id="IPR036875">
    <property type="entry name" value="Znf_CCHC_sf"/>
</dbReference>
<sequence length="321" mass="37145">MGSGGSTNVLGVKVVSEDDNDEVKKEKLEYNARLREAMERQRDVVVVEEITDFWELSESDRRNLSLNAKAKNLFHNALSLDEYGRIKSYKTAKEVWDCQYLKPIKDMQKRLNLVVNNLEGLGKFIPRGELNSKIIESVADDFNNKVCAIQEANNVSEIPTNELMGNLMATEMVVARIKARKKANQIKPTVALKSTESLNRFPMEYEDEQSDEIAMITKQFNKYLKFKKSRGEFPFKFENARNEGYERRNFQGYPTYARIKGYEKRNSQGNSTSTLTCFECKQIGHIKTDCPIKRRSKPFQKKASHATWDDENSEEEFETRK</sequence>
<keyword evidence="1" id="KW-0862">Zinc</keyword>
<dbReference type="InterPro" id="IPR001878">
    <property type="entry name" value="Znf_CCHC"/>
</dbReference>
<evidence type="ECO:0000256" key="2">
    <source>
        <dbReference type="SAM" id="MobiDB-lite"/>
    </source>
</evidence>
<gene>
    <name evidence="4" type="ORF">LIER_25992</name>
</gene>
<feature type="compositionally biased region" description="Acidic residues" evidence="2">
    <location>
        <begin position="309"/>
        <end position="321"/>
    </location>
</feature>
<dbReference type="Proteomes" id="UP001454036">
    <property type="component" value="Unassembled WGS sequence"/>
</dbReference>
<protein>
    <recommendedName>
        <fullName evidence="3">CCHC-type domain-containing protein</fullName>
    </recommendedName>
</protein>
<name>A0AAV3RAS9_LITER</name>
<proteinExistence type="predicted"/>
<dbReference type="GO" id="GO:0003676">
    <property type="term" value="F:nucleic acid binding"/>
    <property type="evidence" value="ECO:0007669"/>
    <property type="project" value="InterPro"/>
</dbReference>
<dbReference type="GO" id="GO:0008270">
    <property type="term" value="F:zinc ion binding"/>
    <property type="evidence" value="ECO:0007669"/>
    <property type="project" value="UniProtKB-KW"/>
</dbReference>
<evidence type="ECO:0000313" key="4">
    <source>
        <dbReference type="EMBL" id="GAA0172097.1"/>
    </source>
</evidence>
<accession>A0AAV3RAS9</accession>
<dbReference type="SMART" id="SM00343">
    <property type="entry name" value="ZnF_C2HC"/>
    <property type="match status" value="1"/>
</dbReference>
<feature type="region of interest" description="Disordered" evidence="2">
    <location>
        <begin position="294"/>
        <end position="321"/>
    </location>
</feature>
<reference evidence="4 5" key="1">
    <citation type="submission" date="2024-01" db="EMBL/GenBank/DDBJ databases">
        <title>The complete chloroplast genome sequence of Lithospermum erythrorhizon: insights into the phylogenetic relationship among Boraginaceae species and the maternal lineages of purple gromwells.</title>
        <authorList>
            <person name="Okada T."/>
            <person name="Watanabe K."/>
        </authorList>
    </citation>
    <scope>NUCLEOTIDE SEQUENCE [LARGE SCALE GENOMIC DNA]</scope>
</reference>
<dbReference type="EMBL" id="BAABME010007960">
    <property type="protein sequence ID" value="GAA0172097.1"/>
    <property type="molecule type" value="Genomic_DNA"/>
</dbReference>
<evidence type="ECO:0000256" key="1">
    <source>
        <dbReference type="PROSITE-ProRule" id="PRU00047"/>
    </source>
</evidence>
<dbReference type="Gene3D" id="4.10.60.10">
    <property type="entry name" value="Zinc finger, CCHC-type"/>
    <property type="match status" value="1"/>
</dbReference>
<feature type="domain" description="CCHC-type" evidence="3">
    <location>
        <begin position="277"/>
        <end position="291"/>
    </location>
</feature>
<organism evidence="4 5">
    <name type="scientific">Lithospermum erythrorhizon</name>
    <name type="common">Purple gromwell</name>
    <name type="synonym">Lithospermum officinale var. erythrorhizon</name>
    <dbReference type="NCBI Taxonomy" id="34254"/>
    <lineage>
        <taxon>Eukaryota</taxon>
        <taxon>Viridiplantae</taxon>
        <taxon>Streptophyta</taxon>
        <taxon>Embryophyta</taxon>
        <taxon>Tracheophyta</taxon>
        <taxon>Spermatophyta</taxon>
        <taxon>Magnoliopsida</taxon>
        <taxon>eudicotyledons</taxon>
        <taxon>Gunneridae</taxon>
        <taxon>Pentapetalae</taxon>
        <taxon>asterids</taxon>
        <taxon>lamiids</taxon>
        <taxon>Boraginales</taxon>
        <taxon>Boraginaceae</taxon>
        <taxon>Boraginoideae</taxon>
        <taxon>Lithospermeae</taxon>
        <taxon>Lithospermum</taxon>
    </lineage>
</organism>
<dbReference type="PROSITE" id="PS50158">
    <property type="entry name" value="ZF_CCHC"/>
    <property type="match status" value="1"/>
</dbReference>
<dbReference type="Pfam" id="PF00098">
    <property type="entry name" value="zf-CCHC"/>
    <property type="match status" value="1"/>
</dbReference>
<dbReference type="AlphaFoldDB" id="A0AAV3RAS9"/>
<evidence type="ECO:0000313" key="5">
    <source>
        <dbReference type="Proteomes" id="UP001454036"/>
    </source>
</evidence>
<keyword evidence="1" id="KW-0863">Zinc-finger</keyword>